<feature type="binding site" evidence="13">
    <location>
        <position position="221"/>
    </location>
    <ligand>
        <name>K(+)</name>
        <dbReference type="ChEBI" id="CHEBI:29103"/>
    </ligand>
</feature>
<evidence type="ECO:0000256" key="6">
    <source>
        <dbReference type="ARBA" id="ARBA00022538"/>
    </source>
</evidence>
<evidence type="ECO:0000256" key="7">
    <source>
        <dbReference type="ARBA" id="ARBA00022692"/>
    </source>
</evidence>
<dbReference type="Pfam" id="PF02386">
    <property type="entry name" value="TrkH"/>
    <property type="match status" value="1"/>
</dbReference>
<comment type="function">
    <text evidence="12">Low-affinity potassium transport system. Interacts with Trk system potassium uptake protein TrkA.</text>
</comment>
<reference evidence="15 16" key="1">
    <citation type="submission" date="2020-08" db="EMBL/GenBank/DDBJ databases">
        <title>Genomic Encyclopedia of Type Strains, Phase IV (KMG-IV): sequencing the most valuable type-strain genomes for metagenomic binning, comparative biology and taxonomic classification.</title>
        <authorList>
            <person name="Goeker M."/>
        </authorList>
    </citation>
    <scope>NUCLEOTIDE SEQUENCE [LARGE SCALE GENOMIC DNA]</scope>
    <source>
        <strain evidence="15 16">DSM 26723</strain>
    </source>
</reference>
<keyword evidence="7 14" id="KW-0812">Transmembrane</keyword>
<feature type="binding site" evidence="13">
    <location>
        <position position="318"/>
    </location>
    <ligand>
        <name>K(+)</name>
        <dbReference type="ChEBI" id="CHEBI:29103"/>
    </ligand>
</feature>
<feature type="transmembrane region" description="Helical" evidence="14">
    <location>
        <begin position="12"/>
        <end position="32"/>
    </location>
</feature>
<dbReference type="Proteomes" id="UP000588068">
    <property type="component" value="Unassembled WGS sequence"/>
</dbReference>
<sequence>MNFLVVQRILGMLLMLFSLTMLPPIGVSLHFGDGNWQPFFDAFVALLVFGVIAWWPVRKRVRELRLRDGFLVVALFWVVLGIAGSVPLLLSSELDMTITDAVFEAISGFTTTGAIIFPTLHDLPPSVLYYRSQIEWLGGIGIVVLAVALLPMLGVGGMQLLRAETPGPVKDSKLTPRITETAKALWIIYLALTVACGLAYWAAGMTPFDAVAHAFTTVSTGGNSTHDASIGYYDNAVIEMIAVIFMFIGGVNFSLHFLAWRHRRLSDYLRDPEFGAFMRILFVSVALYTLVLWYTRFAHEPGEALRLALFQAVSMQTTSGFVTDNFTHWPGALPVIIILSAFIGGCAGSTSGGMKIVRWLLILKQGQREVNQLVHPSAELPVKLGRKPMDMRVIDAVWGFFAVYVIAFGILMVALLATGEDQVTAFSAIAACMTNTGTGLGEVATNFTSLTDTGKWICVLAMLLGRLEVFPLLVLISPTFWRR</sequence>
<keyword evidence="6 12" id="KW-0633">Potassium transport</keyword>
<feature type="transmembrane region" description="Helical" evidence="14">
    <location>
        <begin position="182"/>
        <end position="203"/>
    </location>
</feature>
<keyword evidence="13" id="KW-0479">Metal-binding</keyword>
<feature type="transmembrane region" description="Helical" evidence="14">
    <location>
        <begin position="236"/>
        <end position="255"/>
    </location>
</feature>
<evidence type="ECO:0000313" key="16">
    <source>
        <dbReference type="Proteomes" id="UP000588068"/>
    </source>
</evidence>
<dbReference type="InterPro" id="IPR004772">
    <property type="entry name" value="TrkH"/>
</dbReference>
<feature type="transmembrane region" description="Helical" evidence="14">
    <location>
        <begin position="456"/>
        <end position="481"/>
    </location>
</feature>
<evidence type="ECO:0000256" key="5">
    <source>
        <dbReference type="ARBA" id="ARBA00022519"/>
    </source>
</evidence>
<dbReference type="GO" id="GO:0005886">
    <property type="term" value="C:plasma membrane"/>
    <property type="evidence" value="ECO:0007669"/>
    <property type="project" value="UniProtKB-SubCell"/>
</dbReference>
<keyword evidence="5 12" id="KW-0997">Cell inner membrane</keyword>
<accession>A0A841HLK9</accession>
<comment type="subcellular location">
    <subcellularLocation>
        <location evidence="1 12">Cell inner membrane</location>
        <topology evidence="1 12">Multi-pass membrane protein</topology>
    </subcellularLocation>
</comment>
<keyword evidence="16" id="KW-1185">Reference proteome</keyword>
<protein>
    <recommendedName>
        <fullName evidence="12">Trk system potassium uptake protein</fullName>
    </recommendedName>
</protein>
<evidence type="ECO:0000256" key="13">
    <source>
        <dbReference type="PIRSR" id="PIRSR006247-1"/>
    </source>
</evidence>
<evidence type="ECO:0000256" key="2">
    <source>
        <dbReference type="ARBA" id="ARBA00009137"/>
    </source>
</evidence>
<feature type="transmembrane region" description="Helical" evidence="14">
    <location>
        <begin position="276"/>
        <end position="295"/>
    </location>
</feature>
<keyword evidence="3 12" id="KW-0813">Transport</keyword>
<feature type="transmembrane region" description="Helical" evidence="14">
    <location>
        <begin position="69"/>
        <end position="90"/>
    </location>
</feature>
<dbReference type="AlphaFoldDB" id="A0A841HLK9"/>
<feature type="transmembrane region" description="Helical" evidence="14">
    <location>
        <begin position="332"/>
        <end position="354"/>
    </location>
</feature>
<proteinExistence type="inferred from homology"/>
<feature type="transmembrane region" description="Helical" evidence="14">
    <location>
        <begin position="396"/>
        <end position="417"/>
    </location>
</feature>
<evidence type="ECO:0000256" key="8">
    <source>
        <dbReference type="ARBA" id="ARBA00022958"/>
    </source>
</evidence>
<evidence type="ECO:0000256" key="12">
    <source>
        <dbReference type="PIRNR" id="PIRNR006247"/>
    </source>
</evidence>
<keyword evidence="8 12" id="KW-0630">Potassium</keyword>
<evidence type="ECO:0000256" key="4">
    <source>
        <dbReference type="ARBA" id="ARBA00022475"/>
    </source>
</evidence>
<keyword evidence="10 12" id="KW-0406">Ion transport</keyword>
<dbReference type="NCBIfam" id="TIGR00933">
    <property type="entry name" value="2a38"/>
    <property type="match status" value="1"/>
</dbReference>
<evidence type="ECO:0000256" key="3">
    <source>
        <dbReference type="ARBA" id="ARBA00022448"/>
    </source>
</evidence>
<dbReference type="PANTHER" id="PTHR32024:SF2">
    <property type="entry name" value="TRK SYSTEM POTASSIUM UPTAKE PROTEIN TRKG-RELATED"/>
    <property type="match status" value="1"/>
</dbReference>
<feature type="transmembrane region" description="Helical" evidence="14">
    <location>
        <begin position="38"/>
        <end position="57"/>
    </location>
</feature>
<evidence type="ECO:0000256" key="10">
    <source>
        <dbReference type="ARBA" id="ARBA00023065"/>
    </source>
</evidence>
<feature type="transmembrane region" description="Helical" evidence="14">
    <location>
        <begin position="136"/>
        <end position="161"/>
    </location>
</feature>
<keyword evidence="4 12" id="KW-1003">Cell membrane</keyword>
<gene>
    <name evidence="15" type="ORF">HNQ60_001966</name>
</gene>
<dbReference type="InterPro" id="IPR003445">
    <property type="entry name" value="Cat_transpt"/>
</dbReference>
<evidence type="ECO:0000256" key="14">
    <source>
        <dbReference type="SAM" id="Phobius"/>
    </source>
</evidence>
<dbReference type="GO" id="GO:0015379">
    <property type="term" value="F:potassium:chloride symporter activity"/>
    <property type="evidence" value="ECO:0007669"/>
    <property type="project" value="InterPro"/>
</dbReference>
<feature type="binding site" evidence="13">
    <location>
        <position position="112"/>
    </location>
    <ligand>
        <name>K(+)</name>
        <dbReference type="ChEBI" id="CHEBI:29103"/>
    </ligand>
</feature>
<evidence type="ECO:0000256" key="9">
    <source>
        <dbReference type="ARBA" id="ARBA00022989"/>
    </source>
</evidence>
<dbReference type="GO" id="GO:0046872">
    <property type="term" value="F:metal ion binding"/>
    <property type="evidence" value="ECO:0007669"/>
    <property type="project" value="UniProtKB-KW"/>
</dbReference>
<keyword evidence="11 12" id="KW-0472">Membrane</keyword>
<dbReference type="RefSeq" id="WP_184331119.1">
    <property type="nucleotide sequence ID" value="NZ_JACHHZ010000002.1"/>
</dbReference>
<evidence type="ECO:0000256" key="11">
    <source>
        <dbReference type="ARBA" id="ARBA00023136"/>
    </source>
</evidence>
<dbReference type="PIRSF" id="PIRSF006247">
    <property type="entry name" value="TrkH"/>
    <property type="match status" value="1"/>
</dbReference>
<comment type="similarity">
    <text evidence="2 12">Belongs to the TrkH potassium transport family.</text>
</comment>
<organism evidence="15 16">
    <name type="scientific">Povalibacter uvarum</name>
    <dbReference type="NCBI Taxonomy" id="732238"/>
    <lineage>
        <taxon>Bacteria</taxon>
        <taxon>Pseudomonadati</taxon>
        <taxon>Pseudomonadota</taxon>
        <taxon>Gammaproteobacteria</taxon>
        <taxon>Steroidobacterales</taxon>
        <taxon>Steroidobacteraceae</taxon>
        <taxon>Povalibacter</taxon>
    </lineage>
</organism>
<feature type="binding site" evidence="13">
    <location>
        <position position="435"/>
    </location>
    <ligand>
        <name>K(+)</name>
        <dbReference type="ChEBI" id="CHEBI:29103"/>
    </ligand>
</feature>
<dbReference type="PANTHER" id="PTHR32024">
    <property type="entry name" value="TRK SYSTEM POTASSIUM UPTAKE PROTEIN TRKG-RELATED"/>
    <property type="match status" value="1"/>
</dbReference>
<keyword evidence="9 14" id="KW-1133">Transmembrane helix</keyword>
<evidence type="ECO:0000313" key="15">
    <source>
        <dbReference type="EMBL" id="MBB6093088.1"/>
    </source>
</evidence>
<evidence type="ECO:0000256" key="1">
    <source>
        <dbReference type="ARBA" id="ARBA00004429"/>
    </source>
</evidence>
<name>A0A841HLK9_9GAMM</name>
<comment type="caution">
    <text evidence="15">The sequence shown here is derived from an EMBL/GenBank/DDBJ whole genome shotgun (WGS) entry which is preliminary data.</text>
</comment>
<dbReference type="EMBL" id="JACHHZ010000002">
    <property type="protein sequence ID" value="MBB6093088.1"/>
    <property type="molecule type" value="Genomic_DNA"/>
</dbReference>
<feature type="binding site" evidence="13">
    <location>
        <position position="111"/>
    </location>
    <ligand>
        <name>K(+)</name>
        <dbReference type="ChEBI" id="CHEBI:29103"/>
    </ligand>
</feature>